<dbReference type="GO" id="GO:0016757">
    <property type="term" value="F:glycosyltransferase activity"/>
    <property type="evidence" value="ECO:0007669"/>
    <property type="project" value="InterPro"/>
</dbReference>
<dbReference type="Proteomes" id="UP000034852">
    <property type="component" value="Unassembled WGS sequence"/>
</dbReference>
<evidence type="ECO:0000313" key="3">
    <source>
        <dbReference type="EMBL" id="KKQ34968.1"/>
    </source>
</evidence>
<organism evidence="3 4">
    <name type="scientific">candidate division WS6 bacterium GW2011_GWA2_37_6</name>
    <dbReference type="NCBI Taxonomy" id="1619087"/>
    <lineage>
        <taxon>Bacteria</taxon>
        <taxon>Candidatus Dojkabacteria</taxon>
    </lineage>
</organism>
<protein>
    <submittedName>
        <fullName evidence="3">Glycosyl transferase group 1</fullName>
    </submittedName>
</protein>
<dbReference type="PATRIC" id="fig|1619087.5.peg.495"/>
<evidence type="ECO:0000256" key="1">
    <source>
        <dbReference type="ARBA" id="ARBA00022679"/>
    </source>
</evidence>
<dbReference type="AlphaFoldDB" id="A0A0G0GVB0"/>
<evidence type="ECO:0000259" key="2">
    <source>
        <dbReference type="Pfam" id="PF00534"/>
    </source>
</evidence>
<dbReference type="InterPro" id="IPR001296">
    <property type="entry name" value="Glyco_trans_1"/>
</dbReference>
<feature type="domain" description="Glycosyl transferase family 1" evidence="2">
    <location>
        <begin position="181"/>
        <end position="344"/>
    </location>
</feature>
<dbReference type="PANTHER" id="PTHR46401">
    <property type="entry name" value="GLYCOSYLTRANSFERASE WBBK-RELATED"/>
    <property type="match status" value="1"/>
</dbReference>
<dbReference type="EMBL" id="LBTH01000040">
    <property type="protein sequence ID" value="KKQ34968.1"/>
    <property type="molecule type" value="Genomic_DNA"/>
</dbReference>
<accession>A0A0G0GVB0</accession>
<reference evidence="3 4" key="1">
    <citation type="journal article" date="2015" name="Nature">
        <title>rRNA introns, odd ribosomes, and small enigmatic genomes across a large radiation of phyla.</title>
        <authorList>
            <person name="Brown C.T."/>
            <person name="Hug L.A."/>
            <person name="Thomas B.C."/>
            <person name="Sharon I."/>
            <person name="Castelle C.J."/>
            <person name="Singh A."/>
            <person name="Wilkins M.J."/>
            <person name="Williams K.H."/>
            <person name="Banfield J.F."/>
        </authorList>
    </citation>
    <scope>NUCLEOTIDE SEQUENCE [LARGE SCALE GENOMIC DNA]</scope>
</reference>
<dbReference type="SUPFAM" id="SSF53756">
    <property type="entry name" value="UDP-Glycosyltransferase/glycogen phosphorylase"/>
    <property type="match status" value="1"/>
</dbReference>
<name>A0A0G0GVB0_9BACT</name>
<comment type="caution">
    <text evidence="3">The sequence shown here is derived from an EMBL/GenBank/DDBJ whole genome shotgun (WGS) entry which is preliminary data.</text>
</comment>
<dbReference type="PANTHER" id="PTHR46401:SF2">
    <property type="entry name" value="GLYCOSYLTRANSFERASE WBBK-RELATED"/>
    <property type="match status" value="1"/>
</dbReference>
<gene>
    <name evidence="3" type="ORF">US52_C0040G0007</name>
</gene>
<dbReference type="Pfam" id="PF00534">
    <property type="entry name" value="Glycos_transf_1"/>
    <property type="match status" value="1"/>
</dbReference>
<keyword evidence="1 3" id="KW-0808">Transferase</keyword>
<dbReference type="GO" id="GO:0009103">
    <property type="term" value="P:lipopolysaccharide biosynthetic process"/>
    <property type="evidence" value="ECO:0007669"/>
    <property type="project" value="TreeGrafter"/>
</dbReference>
<sequence>MKLLVDFITKLDRRNSSFRDNLVRHLAKMEEMEVIAINSTHKINVGSSVKVISFPRMYKWKSSNNALAELKPEAILLFSKPGKALARDHDCYLYLEALADQQEILQPSRKIKKLLKELEIFKGVLVRTEYLRLYLQNHFGADKERIFVVGQGLDRKFLKENISSETRTLRRVLAMYRVSMPYIFLFGKLGENSYLDKALEAFAQIHYKYPDMKVLLASPDFKIGWDNKPGALNKEAAAILQHCENLKIVRKVIFTGIVERQHMPVLISNAAASIYFADGLLFSDTLVEALAAGSALIVNDSPLLKEITKNAAIYVTPRVVDSISDALQILILDEKERKRLRDKAGLRALAYTWEKVAYRTADRLLFDHQHKEKQRMVLIQGNGANDERVRTLKELFEQYYRVRFIKKGAGFGKLFKSSRECHHIYFAGPGNFGDAVRMVIIKILNRGLNSIVELPEEFVNKQRSSGIFPRIAYRIKIFFLGRYLRLLYNRFVVDNILLHFELRNHFGIREKIDFIPLVFERMYREIDASNLREEYKLKNYVCICVRLLDPDDVELILKLTEILYKRTKAFKFILLKEEIGVKSFSENENKTMKKVIVLPQDKINEILLNSRIYLDMRENIPQEDILSAMKTKNLCIARKTLTSKYLIKQGINGYLFSSLETDKMAKQIQTLIDNKIHLEDIRKINKMAALNFNLKNSKLKLKNIIINW</sequence>
<evidence type="ECO:0000313" key="4">
    <source>
        <dbReference type="Proteomes" id="UP000034852"/>
    </source>
</evidence>
<dbReference type="Gene3D" id="3.40.50.2000">
    <property type="entry name" value="Glycogen Phosphorylase B"/>
    <property type="match status" value="4"/>
</dbReference>
<proteinExistence type="predicted"/>